<evidence type="ECO:0000256" key="2">
    <source>
        <dbReference type="SAM" id="Phobius"/>
    </source>
</evidence>
<feature type="chain" id="PRO_5047515621" description="DUF7939 domain-containing protein" evidence="3">
    <location>
        <begin position="24"/>
        <end position="602"/>
    </location>
</feature>
<proteinExistence type="predicted"/>
<dbReference type="InterPro" id="IPR025738">
    <property type="entry name" value="BatD"/>
</dbReference>
<protein>
    <recommendedName>
        <fullName evidence="4">DUF7939 domain-containing protein</fullName>
    </recommendedName>
</protein>
<evidence type="ECO:0000313" key="6">
    <source>
        <dbReference type="Proteomes" id="UP000824366"/>
    </source>
</evidence>
<dbReference type="Pfam" id="PF25607">
    <property type="entry name" value="DUF7939"/>
    <property type="match status" value="1"/>
</dbReference>
<evidence type="ECO:0000256" key="1">
    <source>
        <dbReference type="SAM" id="MobiDB-lite"/>
    </source>
</evidence>
<dbReference type="InterPro" id="IPR057699">
    <property type="entry name" value="DUF7939"/>
</dbReference>
<name>A0ABM7MTS7_9BURK</name>
<evidence type="ECO:0000259" key="4">
    <source>
        <dbReference type="Pfam" id="PF25607"/>
    </source>
</evidence>
<dbReference type="PANTHER" id="PTHR40940:SF1">
    <property type="entry name" value="PROTEIN BATD"/>
    <property type="match status" value="1"/>
</dbReference>
<keyword evidence="2" id="KW-0812">Transmembrane</keyword>
<dbReference type="RefSeq" id="WP_223906194.1">
    <property type="nucleotide sequence ID" value="NZ_AP024238.1"/>
</dbReference>
<sequence length="602" mass="63439">MKRMIPRLAATLLAASLCLSALASVTATLDKTRIALGDTVRLLVQSDGSTSAQPDIGPLQQDFEVLGSSRGSSTQIINGRISSQAQVTLMLSPRHAGTLAIPPLRWGNEQSAGLTLTVDAGNAANTGTDGPAEGAPVSISATLDQKQPYVQSAVVLTIRLYVGTAISQASLDLPSNSDVLVRQLGEDSQSSETRHGRTYQVIERQYVLTPQRSGKLSLKGPLLEAQVPSGSVNDLNDFFGNAFGRTPFSQLLGGMRPLRLSASAIEMNVLPRPAAASGADWLPAKQLTLREHWRPETGPLHVGEPLTRHLQLSALGISGAQLPDLAKLMPLPDGIKAYPDQAKNDDKLQNGSLLGSREQDIALIASQPGHYELPAVRLAWWDTASNTPSEATLPARSLDILPAVGGQAVAPAQTQPSAGPMPDQTPATTPASAANQSPLASRIASVNPSSADFWPWLSAALALLWLGTLVAWWWSRRSGVMGQPRVEPSPSAAPAPGPAANLSAEQALRALQAACRNHDAQAARRQVLAWAAACWPQSAPRGLNALARQLAEPRFTTVLQALDRACSTASPWTGDALAQAFASAPKPQSAGKNSPLIPDLYD</sequence>
<dbReference type="PANTHER" id="PTHR40940">
    <property type="entry name" value="PROTEIN BATD-RELATED"/>
    <property type="match status" value="1"/>
</dbReference>
<feature type="compositionally biased region" description="Polar residues" evidence="1">
    <location>
        <begin position="425"/>
        <end position="436"/>
    </location>
</feature>
<keyword evidence="6" id="KW-1185">Reference proteome</keyword>
<dbReference type="Pfam" id="PF13584">
    <property type="entry name" value="BatD"/>
    <property type="match status" value="1"/>
</dbReference>
<feature type="transmembrane region" description="Helical" evidence="2">
    <location>
        <begin position="453"/>
        <end position="475"/>
    </location>
</feature>
<evidence type="ECO:0000256" key="3">
    <source>
        <dbReference type="SAM" id="SignalP"/>
    </source>
</evidence>
<keyword evidence="2" id="KW-1133">Transmembrane helix</keyword>
<dbReference type="Proteomes" id="UP000824366">
    <property type="component" value="Chromosome"/>
</dbReference>
<feature type="region of interest" description="Disordered" evidence="1">
    <location>
        <begin position="409"/>
        <end position="436"/>
    </location>
</feature>
<gene>
    <name evidence="5" type="ORF">MIZ03_4751</name>
</gene>
<feature type="signal peptide" evidence="3">
    <location>
        <begin position="1"/>
        <end position="23"/>
    </location>
</feature>
<feature type="domain" description="DUF7939" evidence="4">
    <location>
        <begin position="505"/>
        <end position="586"/>
    </location>
</feature>
<feature type="region of interest" description="Disordered" evidence="1">
    <location>
        <begin position="583"/>
        <end position="602"/>
    </location>
</feature>
<keyword evidence="2" id="KW-0472">Membrane</keyword>
<evidence type="ECO:0000313" key="5">
    <source>
        <dbReference type="EMBL" id="BCO29827.1"/>
    </source>
</evidence>
<keyword evidence="3" id="KW-0732">Signal</keyword>
<accession>A0ABM7MTS7</accession>
<reference evidence="5 6" key="1">
    <citation type="journal article" date="2021" name="Microbiol. Spectr.">
        <title>A Single Bacterium Capable of Oxidation and Reduction of Iron at Circumneutral pH.</title>
        <authorList>
            <person name="Kato S."/>
            <person name="Ohkuma M."/>
        </authorList>
    </citation>
    <scope>NUCLEOTIDE SEQUENCE [LARGE SCALE GENOMIC DNA]</scope>
    <source>
        <strain evidence="5 6">MIZ03</strain>
    </source>
</reference>
<dbReference type="EMBL" id="AP024238">
    <property type="protein sequence ID" value="BCO29827.1"/>
    <property type="molecule type" value="Genomic_DNA"/>
</dbReference>
<organism evidence="5 6">
    <name type="scientific">Rhodoferax lithotrophicus</name>
    <dbReference type="NCBI Taxonomy" id="2798804"/>
    <lineage>
        <taxon>Bacteria</taxon>
        <taxon>Pseudomonadati</taxon>
        <taxon>Pseudomonadota</taxon>
        <taxon>Betaproteobacteria</taxon>
        <taxon>Burkholderiales</taxon>
        <taxon>Comamonadaceae</taxon>
        <taxon>Rhodoferax</taxon>
    </lineage>
</organism>